<proteinExistence type="predicted"/>
<keyword evidence="1" id="KW-0812">Transmembrane</keyword>
<keyword evidence="3" id="KW-1185">Reference proteome</keyword>
<evidence type="ECO:0000313" key="3">
    <source>
        <dbReference type="Proteomes" id="UP000260529"/>
    </source>
</evidence>
<feature type="transmembrane region" description="Helical" evidence="1">
    <location>
        <begin position="22"/>
        <end position="45"/>
    </location>
</feature>
<dbReference type="EMBL" id="MH426726">
    <property type="protein sequence ID" value="AXF51458.1"/>
    <property type="molecule type" value="Genomic_DNA"/>
</dbReference>
<sequence>MTHPNAGNQCPGEKSPWKSWEMWGVLCFLVASGAIGGATIANYVVQHDAQKQIAAVKAAYDEAGQSRLQALNVCLRQTTGAANEAASAANDAAAKAEAALQAADKAAAAASATSDIPQ</sequence>
<dbReference type="Proteomes" id="UP000260529">
    <property type="component" value="Segment"/>
</dbReference>
<evidence type="ECO:0000313" key="2">
    <source>
        <dbReference type="EMBL" id="AXF51458.1"/>
    </source>
</evidence>
<accession>A0A345BLY7</accession>
<keyword evidence="1" id="KW-0472">Membrane</keyword>
<evidence type="ECO:0000256" key="1">
    <source>
        <dbReference type="SAM" id="Phobius"/>
    </source>
</evidence>
<gene>
    <name evidence="2" type="ORF">PAVTOK_30</name>
</gene>
<name>A0A345BLY7_9CAUD</name>
<organism evidence="2 3">
    <name type="scientific">Erwinia phage Pavtok</name>
    <dbReference type="NCBI Taxonomy" id="2267655"/>
    <lineage>
        <taxon>Viruses</taxon>
        <taxon>Duplodnaviria</taxon>
        <taxon>Heunggongvirae</taxon>
        <taxon>Uroviricota</taxon>
        <taxon>Caudoviricetes</taxon>
        <taxon>Pavtokvirus</taxon>
        <taxon>Pavtokvirus pavtok</taxon>
    </lineage>
</organism>
<reference evidence="3" key="1">
    <citation type="submission" date="2018-06" db="EMBL/GenBank/DDBJ databases">
        <authorList>
            <person name="Sharma R."/>
            <person name="Hughes J."/>
            <person name="Breakwell D.P."/>
            <person name="Hope S."/>
            <person name="Grose J.H."/>
        </authorList>
    </citation>
    <scope>NUCLEOTIDE SEQUENCE [LARGE SCALE GENOMIC DNA]</scope>
</reference>
<protein>
    <submittedName>
        <fullName evidence="2">Uncharacterized protein</fullName>
    </submittedName>
</protein>
<keyword evidence="1" id="KW-1133">Transmembrane helix</keyword>